<dbReference type="Proteomes" id="UP000184020">
    <property type="component" value="Unassembled WGS sequence"/>
</dbReference>
<accession>A0A1M5LCG9</accession>
<sequence length="211" mass="24838">MQRLYINNQHNMINKFQNKYRVSSSRLKNWDYGKNGAYFITVCTKNREHFFGEIVSINNENEMQLNEIGVLANQFWSEIPKHFPFVELGNCQVMPNHVHGILIIDKKNIVDNIVVDIVADIVVETLQCNVSTENGIKNDKMSKISPKRGTISTILRSYKSVVTKNSHYLNTNFEWQERFHDNIIRDSASFERIQNYIENNVARWKEDKFYN</sequence>
<evidence type="ECO:0000259" key="1">
    <source>
        <dbReference type="SMART" id="SM01321"/>
    </source>
</evidence>
<dbReference type="Gene3D" id="3.30.70.1290">
    <property type="entry name" value="Transposase IS200-like"/>
    <property type="match status" value="1"/>
</dbReference>
<gene>
    <name evidence="2" type="ORF">SAMN05444372_10819</name>
</gene>
<organism evidence="2 3">
    <name type="scientific">Flavobacterium micromati</name>
    <dbReference type="NCBI Taxonomy" id="229205"/>
    <lineage>
        <taxon>Bacteria</taxon>
        <taxon>Pseudomonadati</taxon>
        <taxon>Bacteroidota</taxon>
        <taxon>Flavobacteriia</taxon>
        <taxon>Flavobacteriales</taxon>
        <taxon>Flavobacteriaceae</taxon>
        <taxon>Flavobacterium</taxon>
    </lineage>
</organism>
<dbReference type="PANTHER" id="PTHR36966">
    <property type="entry name" value="REP-ASSOCIATED TYROSINE TRANSPOSASE"/>
    <property type="match status" value="1"/>
</dbReference>
<reference evidence="3" key="1">
    <citation type="submission" date="2016-11" db="EMBL/GenBank/DDBJ databases">
        <authorList>
            <person name="Varghese N."/>
            <person name="Submissions S."/>
        </authorList>
    </citation>
    <scope>NUCLEOTIDE SEQUENCE [LARGE SCALE GENOMIC DNA]</scope>
    <source>
        <strain evidence="3">DSM 17659</strain>
    </source>
</reference>
<dbReference type="GO" id="GO:0006313">
    <property type="term" value="P:DNA transposition"/>
    <property type="evidence" value="ECO:0007669"/>
    <property type="project" value="InterPro"/>
</dbReference>
<dbReference type="SMART" id="SM01321">
    <property type="entry name" value="Y1_Tnp"/>
    <property type="match status" value="1"/>
</dbReference>
<proteinExistence type="predicted"/>
<dbReference type="InterPro" id="IPR052715">
    <property type="entry name" value="RAYT_transposase"/>
</dbReference>
<feature type="domain" description="Transposase IS200-like" evidence="1">
    <location>
        <begin position="33"/>
        <end position="200"/>
    </location>
</feature>
<evidence type="ECO:0000313" key="3">
    <source>
        <dbReference type="Proteomes" id="UP000184020"/>
    </source>
</evidence>
<dbReference type="STRING" id="229205.SAMN05444372_10819"/>
<dbReference type="GO" id="GO:0043565">
    <property type="term" value="F:sequence-specific DNA binding"/>
    <property type="evidence" value="ECO:0007669"/>
    <property type="project" value="TreeGrafter"/>
</dbReference>
<dbReference type="InterPro" id="IPR002686">
    <property type="entry name" value="Transposase_17"/>
</dbReference>
<dbReference type="SUPFAM" id="SSF143422">
    <property type="entry name" value="Transposase IS200-like"/>
    <property type="match status" value="1"/>
</dbReference>
<protein>
    <recommendedName>
        <fullName evidence="1">Transposase IS200-like domain-containing protein</fullName>
    </recommendedName>
</protein>
<dbReference type="PANTHER" id="PTHR36966:SF1">
    <property type="entry name" value="REP-ASSOCIATED TYROSINE TRANSPOSASE"/>
    <property type="match status" value="1"/>
</dbReference>
<dbReference type="InterPro" id="IPR036515">
    <property type="entry name" value="Transposase_17_sf"/>
</dbReference>
<name>A0A1M5LCG9_9FLAO</name>
<keyword evidence="3" id="KW-1185">Reference proteome</keyword>
<dbReference type="EMBL" id="FQWF01000008">
    <property type="protein sequence ID" value="SHG62635.1"/>
    <property type="molecule type" value="Genomic_DNA"/>
</dbReference>
<evidence type="ECO:0000313" key="2">
    <source>
        <dbReference type="EMBL" id="SHG62635.1"/>
    </source>
</evidence>
<dbReference type="AlphaFoldDB" id="A0A1M5LCG9"/>
<dbReference type="GO" id="GO:0004803">
    <property type="term" value="F:transposase activity"/>
    <property type="evidence" value="ECO:0007669"/>
    <property type="project" value="InterPro"/>
</dbReference>